<dbReference type="Gramene" id="TraesCLE_scaffold_027153_01G000200.1">
    <property type="protein sequence ID" value="TraesCLE_scaffold_027153_01G000200.1"/>
    <property type="gene ID" value="TraesCLE_scaffold_027153_01G000200"/>
</dbReference>
<evidence type="ECO:0000259" key="1">
    <source>
        <dbReference type="Pfam" id="PF00646"/>
    </source>
</evidence>
<reference evidence="3" key="1">
    <citation type="submission" date="2018-08" db="EMBL/GenBank/DDBJ databases">
        <authorList>
            <person name="Rossello M."/>
        </authorList>
    </citation>
    <scope>NUCLEOTIDE SEQUENCE [LARGE SCALE GENOMIC DNA]</scope>
    <source>
        <strain evidence="3">cv. Chinese Spring</strain>
    </source>
</reference>
<dbReference type="Gramene" id="TraesJAG6A03G03277620.1">
    <property type="protein sequence ID" value="TraesJAG6A03G03277620.1.CDS1"/>
    <property type="gene ID" value="TraesJAG6A03G03277620"/>
</dbReference>
<dbReference type="RefSeq" id="XP_044406252.1">
    <property type="nucleotide sequence ID" value="XM_044550317.1"/>
</dbReference>
<dbReference type="Pfam" id="PF00646">
    <property type="entry name" value="F-box"/>
    <property type="match status" value="1"/>
</dbReference>
<dbReference type="Gramene" id="TraesLAC6A03G03237640.1">
    <property type="protein sequence ID" value="TraesLAC6A03G03237640.1.CDS1"/>
    <property type="gene ID" value="TraesLAC6A03G03237640"/>
</dbReference>
<proteinExistence type="predicted"/>
<dbReference type="Gramene" id="TraesSYM6A03G03223530.1">
    <property type="protein sequence ID" value="TraesSYM6A03G03223530.1.CDS1"/>
    <property type="gene ID" value="TraesSYM6A03G03223530"/>
</dbReference>
<dbReference type="AlphaFoldDB" id="A0A3B6NNN1"/>
<dbReference type="Proteomes" id="UP000019116">
    <property type="component" value="Chromosome 6A"/>
</dbReference>
<name>A0A3B6NNN1_WHEAT</name>
<evidence type="ECO:0000259" key="2">
    <source>
        <dbReference type="Pfam" id="PF23635"/>
    </source>
</evidence>
<dbReference type="Gramene" id="TraesJUL6A03G03309060.1">
    <property type="protein sequence ID" value="TraesJUL6A03G03309060.1.CDS1"/>
    <property type="gene ID" value="TraesJUL6A03G03309060"/>
</dbReference>
<feature type="domain" description="F-box" evidence="1">
    <location>
        <begin position="22"/>
        <end position="62"/>
    </location>
</feature>
<dbReference type="Gramene" id="TraesWEE_scaffold_064764_01G000200.1">
    <property type="protein sequence ID" value="TraesWEE_scaffold_064764_01G000200.1"/>
    <property type="gene ID" value="TraesWEE_scaffold_064764_01G000200"/>
</dbReference>
<dbReference type="InterPro" id="IPR036047">
    <property type="entry name" value="F-box-like_dom_sf"/>
</dbReference>
<dbReference type="InterPro" id="IPR056594">
    <property type="entry name" value="AT5G49610-like_b-prop"/>
</dbReference>
<dbReference type="Gramene" id="TraesNOR6A03G03314380.1">
    <property type="protein sequence ID" value="TraesNOR6A03G03314380.1.CDS1"/>
    <property type="gene ID" value="TraesNOR6A03G03314380"/>
</dbReference>
<feature type="domain" description="F-box protein AT5G49610-like beta-propeller" evidence="2">
    <location>
        <begin position="125"/>
        <end position="397"/>
    </location>
</feature>
<dbReference type="EnsemblPlants" id="TraesCS6A02G134600.1">
    <property type="protein sequence ID" value="TraesCS6A02G134600.1.cds1"/>
    <property type="gene ID" value="TraesCS6A02G134600"/>
</dbReference>
<dbReference type="Gramene" id="TraesLDM6A03G03286230.1">
    <property type="protein sequence ID" value="TraesLDM6A03G03286230.1.CDS1"/>
    <property type="gene ID" value="TraesLDM6A03G03286230"/>
</dbReference>
<reference evidence="3" key="2">
    <citation type="submission" date="2018-10" db="UniProtKB">
        <authorList>
            <consortium name="EnsemblPlants"/>
        </authorList>
    </citation>
    <scope>IDENTIFICATION</scope>
</reference>
<sequence>MASEQSSPSPSPPPPAPTTVIDLGDDLLREIFLRLPSLPSLVRAALSCRTFLSAVRSSPVFRRSFRAAHPPPLLGFFFDPDGPAIPAFAPVRRRSDPDLAAAVRGADFFFTRLPDDDDASPGWFVCDCRGGYVLLCNGRTGQFAAYNPLTGALDLVPPTPDEFFDDGHGLTSHLDCFILASEEGDGPFRLVTICHDESRARAAVFSSDSREWRIFPWSEAVEPLPEDEHWLKVGTMVNGFIYWIQANEAGLLVLNTATLHFSRMDLPPFLEGKIHLVWPGEAKDGRLCIVCPVDFGIHVWFWRADEDGFERWMLEKKFQLELKSIVEATGGSLEDVELHIVDTIDGFVYFSTGETFHNVHVPSWFLSLCMETAKLDMLFQKRCDSHVRPCIMPWPPSLVNNKLCPLLEGEGA</sequence>
<gene>
    <name evidence="3" type="primary">LOC123130415</name>
</gene>
<dbReference type="STRING" id="4565.A0A3B6NNN1"/>
<dbReference type="Gramene" id="TraesPARA_EIv1.0_1919660.1">
    <property type="protein sequence ID" value="TraesPARA_EIv1.0_1919660.1.CDS1"/>
    <property type="gene ID" value="TraesPARA_EIv1.0_1919660"/>
</dbReference>
<accession>A0A3B6NNN1</accession>
<dbReference type="Gramene" id="TraesCS6A02G134600.1">
    <property type="protein sequence ID" value="TraesCS6A02G134600.1.cds1"/>
    <property type="gene ID" value="TraesCS6A02G134600"/>
</dbReference>
<dbReference type="GeneID" id="123130415"/>
<dbReference type="Gramene" id="TraesSTA6A03G03273540.1">
    <property type="protein sequence ID" value="TraesSTA6A03G03273540.1.CDS1"/>
    <property type="gene ID" value="TraesSTA6A03G03273540"/>
</dbReference>
<dbReference type="Gramene" id="TraesARI6A03G03238270.1">
    <property type="protein sequence ID" value="TraesARI6A03G03238270.1.CDS1"/>
    <property type="gene ID" value="TraesARI6A03G03238270"/>
</dbReference>
<keyword evidence="4" id="KW-1185">Reference proteome</keyword>
<organism evidence="3">
    <name type="scientific">Triticum aestivum</name>
    <name type="common">Wheat</name>
    <dbReference type="NCBI Taxonomy" id="4565"/>
    <lineage>
        <taxon>Eukaryota</taxon>
        <taxon>Viridiplantae</taxon>
        <taxon>Streptophyta</taxon>
        <taxon>Embryophyta</taxon>
        <taxon>Tracheophyta</taxon>
        <taxon>Spermatophyta</taxon>
        <taxon>Magnoliopsida</taxon>
        <taxon>Liliopsida</taxon>
        <taxon>Poales</taxon>
        <taxon>Poaceae</taxon>
        <taxon>BOP clade</taxon>
        <taxon>Pooideae</taxon>
        <taxon>Triticodae</taxon>
        <taxon>Triticeae</taxon>
        <taxon>Triticinae</taxon>
        <taxon>Triticum</taxon>
    </lineage>
</organism>
<protein>
    <recommendedName>
        <fullName evidence="5">F-box domain-containing protein</fullName>
    </recommendedName>
</protein>
<dbReference type="OMA" id="REWRIFP"/>
<evidence type="ECO:0000313" key="3">
    <source>
        <dbReference type="EnsemblPlants" id="TraesCS6A02G134600.1.cds1"/>
    </source>
</evidence>
<evidence type="ECO:0008006" key="5">
    <source>
        <dbReference type="Google" id="ProtNLM"/>
    </source>
</evidence>
<dbReference type="Gramene" id="TraesCS6A03G0319600.1">
    <property type="protein sequence ID" value="TraesCS6A03G0319600.1.CDS1"/>
    <property type="gene ID" value="TraesCS6A03G0319600"/>
</dbReference>
<dbReference type="InterPro" id="IPR001810">
    <property type="entry name" value="F-box_dom"/>
</dbReference>
<dbReference type="OrthoDB" id="669728at2759"/>
<dbReference type="SUPFAM" id="SSF81383">
    <property type="entry name" value="F-box domain"/>
    <property type="match status" value="1"/>
</dbReference>
<dbReference type="Gramene" id="TraesMAC6A03G03282140.1">
    <property type="protein sequence ID" value="TraesMAC6A03G03282140.1.CDS1"/>
    <property type="gene ID" value="TraesMAC6A03G03282140"/>
</dbReference>
<evidence type="ECO:0000313" key="4">
    <source>
        <dbReference type="Proteomes" id="UP000019116"/>
    </source>
</evidence>
<dbReference type="Pfam" id="PF23635">
    <property type="entry name" value="Beta-prop_AT5G49610-like"/>
    <property type="match status" value="1"/>
</dbReference>
<dbReference type="Gramene" id="TraesCAD_scaffold_072099_01G000200.1">
    <property type="protein sequence ID" value="TraesCAD_scaffold_072099_01G000200.1"/>
    <property type="gene ID" value="TraesCAD_scaffold_072099_01G000200"/>
</dbReference>
<dbReference type="PANTHER" id="PTHR33207">
    <property type="entry name" value="F-BOX DOMAIN CONTAINING PROTEIN-RELATED"/>
    <property type="match status" value="1"/>
</dbReference>